<dbReference type="Proteomes" id="UP001294412">
    <property type="component" value="Unassembled WGS sequence"/>
</dbReference>
<dbReference type="RefSeq" id="WP_322185747.1">
    <property type="nucleotide sequence ID" value="NZ_JAXLPB010000001.1"/>
</dbReference>
<keyword evidence="2" id="KW-1185">Reference proteome</keyword>
<sequence length="86" mass="9258">MNGPTTGPWARHDTPDYAEIHPASGKLKSAIALVGKPEDANLIAAAPDMLAALKMVHRGMMQWAIMDHAPEWKVISEAIAKAEGRT</sequence>
<proteinExistence type="predicted"/>
<organism evidence="1 2">
    <name type="scientific">Fulvimarina uroteuthidis</name>
    <dbReference type="NCBI Taxonomy" id="3098149"/>
    <lineage>
        <taxon>Bacteria</taxon>
        <taxon>Pseudomonadati</taxon>
        <taxon>Pseudomonadota</taxon>
        <taxon>Alphaproteobacteria</taxon>
        <taxon>Hyphomicrobiales</taxon>
        <taxon>Aurantimonadaceae</taxon>
        <taxon>Fulvimarina</taxon>
    </lineage>
</organism>
<dbReference type="EMBL" id="JAXLPB010000001">
    <property type="protein sequence ID" value="MDY8108298.1"/>
    <property type="molecule type" value="Genomic_DNA"/>
</dbReference>
<gene>
    <name evidence="1" type="ORF">U0C82_03925</name>
</gene>
<comment type="caution">
    <text evidence="1">The sequence shown here is derived from an EMBL/GenBank/DDBJ whole genome shotgun (WGS) entry which is preliminary data.</text>
</comment>
<evidence type="ECO:0000313" key="1">
    <source>
        <dbReference type="EMBL" id="MDY8108298.1"/>
    </source>
</evidence>
<name>A0ABU5HYU4_9HYPH</name>
<evidence type="ECO:0000313" key="2">
    <source>
        <dbReference type="Proteomes" id="UP001294412"/>
    </source>
</evidence>
<accession>A0ABU5HYU4</accession>
<protein>
    <submittedName>
        <fullName evidence="1">Uncharacterized protein</fullName>
    </submittedName>
</protein>
<reference evidence="1 2" key="1">
    <citation type="submission" date="2023-12" db="EMBL/GenBank/DDBJ databases">
        <title>Description of Novel Strain Fulvimarina sp. 2208YS6-2-32 isolated from Uroteuthis (Photololigo) edulis.</title>
        <authorList>
            <person name="Park J.-S."/>
        </authorList>
    </citation>
    <scope>NUCLEOTIDE SEQUENCE [LARGE SCALE GENOMIC DNA]</scope>
    <source>
        <strain evidence="1 2">2208YS6-2-32</strain>
    </source>
</reference>